<comment type="caution">
    <text evidence="1">The sequence shown here is derived from an EMBL/GenBank/DDBJ whole genome shotgun (WGS) entry which is preliminary data.</text>
</comment>
<name>A0ABD0JIR8_9CAEN</name>
<evidence type="ECO:0000313" key="1">
    <source>
        <dbReference type="EMBL" id="KAK7474863.1"/>
    </source>
</evidence>
<dbReference type="EMBL" id="JACVVK020000423">
    <property type="protein sequence ID" value="KAK7474863.1"/>
    <property type="molecule type" value="Genomic_DNA"/>
</dbReference>
<gene>
    <name evidence="1" type="ORF">BaRGS_00033935</name>
</gene>
<organism evidence="1 2">
    <name type="scientific">Batillaria attramentaria</name>
    <dbReference type="NCBI Taxonomy" id="370345"/>
    <lineage>
        <taxon>Eukaryota</taxon>
        <taxon>Metazoa</taxon>
        <taxon>Spiralia</taxon>
        <taxon>Lophotrochozoa</taxon>
        <taxon>Mollusca</taxon>
        <taxon>Gastropoda</taxon>
        <taxon>Caenogastropoda</taxon>
        <taxon>Sorbeoconcha</taxon>
        <taxon>Cerithioidea</taxon>
        <taxon>Batillariidae</taxon>
        <taxon>Batillaria</taxon>
    </lineage>
</organism>
<proteinExistence type="predicted"/>
<keyword evidence="2" id="KW-1185">Reference proteome</keyword>
<accession>A0ABD0JIR8</accession>
<dbReference type="Proteomes" id="UP001519460">
    <property type="component" value="Unassembled WGS sequence"/>
</dbReference>
<sequence length="129" mass="13471">MGDTVIITADIRKSTPSCVPGKFSLQPALCRQCVPQEPGQTAAVSAGRAPVSEVSPSGHVTPKWLSARQKAAGAVTSQTLTNACCAVTGRPSPPPTISAQLTPALAQKGLGVRVTDGQSPYRLHKWWAR</sequence>
<dbReference type="AlphaFoldDB" id="A0ABD0JIR8"/>
<evidence type="ECO:0000313" key="2">
    <source>
        <dbReference type="Proteomes" id="UP001519460"/>
    </source>
</evidence>
<reference evidence="1 2" key="1">
    <citation type="journal article" date="2023" name="Sci. Data">
        <title>Genome assembly of the Korean intertidal mud-creeper Batillaria attramentaria.</title>
        <authorList>
            <person name="Patra A.K."/>
            <person name="Ho P.T."/>
            <person name="Jun S."/>
            <person name="Lee S.J."/>
            <person name="Kim Y."/>
            <person name="Won Y.J."/>
        </authorList>
    </citation>
    <scope>NUCLEOTIDE SEQUENCE [LARGE SCALE GENOMIC DNA]</scope>
    <source>
        <strain evidence="1">Wonlab-2016</strain>
    </source>
</reference>
<protein>
    <submittedName>
        <fullName evidence="1">Uncharacterized protein</fullName>
    </submittedName>
</protein>